<dbReference type="InterPro" id="IPR009721">
    <property type="entry name" value="O-acyltransferase_WSD1_C"/>
</dbReference>
<feature type="compositionally biased region" description="Polar residues" evidence="1">
    <location>
        <begin position="757"/>
        <end position="768"/>
    </location>
</feature>
<keyword evidence="2" id="KW-1133">Transmembrane helix</keyword>
<dbReference type="GO" id="GO:0008374">
    <property type="term" value="F:O-acyltransferase activity"/>
    <property type="evidence" value="ECO:0007669"/>
    <property type="project" value="InterPro"/>
</dbReference>
<organism evidence="4 5">
    <name type="scientific">Pieris brassicae</name>
    <name type="common">White butterfly</name>
    <name type="synonym">Large white butterfly</name>
    <dbReference type="NCBI Taxonomy" id="7116"/>
    <lineage>
        <taxon>Eukaryota</taxon>
        <taxon>Metazoa</taxon>
        <taxon>Ecdysozoa</taxon>
        <taxon>Arthropoda</taxon>
        <taxon>Hexapoda</taxon>
        <taxon>Insecta</taxon>
        <taxon>Pterygota</taxon>
        <taxon>Neoptera</taxon>
        <taxon>Endopterygota</taxon>
        <taxon>Lepidoptera</taxon>
        <taxon>Glossata</taxon>
        <taxon>Ditrysia</taxon>
        <taxon>Papilionoidea</taxon>
        <taxon>Pieridae</taxon>
        <taxon>Pierinae</taxon>
        <taxon>Pieris</taxon>
    </lineage>
</organism>
<reference evidence="4" key="1">
    <citation type="submission" date="2022-05" db="EMBL/GenBank/DDBJ databases">
        <authorList>
            <person name="Okamura Y."/>
        </authorList>
    </citation>
    <scope>NUCLEOTIDE SEQUENCE</scope>
</reference>
<protein>
    <recommendedName>
        <fullName evidence="3">O-acyltransferase WSD1 C-terminal domain-containing protein</fullName>
    </recommendedName>
</protein>
<proteinExistence type="predicted"/>
<evidence type="ECO:0000313" key="5">
    <source>
        <dbReference type="Proteomes" id="UP001152562"/>
    </source>
</evidence>
<feature type="transmembrane region" description="Helical" evidence="2">
    <location>
        <begin position="59"/>
        <end position="82"/>
    </location>
</feature>
<dbReference type="AlphaFoldDB" id="A0A9P0TP18"/>
<dbReference type="EMBL" id="CALOZG010000042">
    <property type="protein sequence ID" value="CAH4035740.1"/>
    <property type="molecule type" value="Genomic_DNA"/>
</dbReference>
<gene>
    <name evidence="4" type="ORF">PIBRA_LOCUS11774</name>
</gene>
<evidence type="ECO:0000256" key="2">
    <source>
        <dbReference type="SAM" id="Phobius"/>
    </source>
</evidence>
<dbReference type="InterPro" id="IPR045034">
    <property type="entry name" value="O-acyltransferase_WSD1-like"/>
</dbReference>
<dbReference type="PANTHER" id="PTHR31650">
    <property type="entry name" value="O-ACYLTRANSFERASE (WSD1-LIKE) FAMILY PROTEIN"/>
    <property type="match status" value="1"/>
</dbReference>
<dbReference type="GO" id="GO:0005886">
    <property type="term" value="C:plasma membrane"/>
    <property type="evidence" value="ECO:0007669"/>
    <property type="project" value="TreeGrafter"/>
</dbReference>
<evidence type="ECO:0000259" key="3">
    <source>
        <dbReference type="Pfam" id="PF06974"/>
    </source>
</evidence>
<evidence type="ECO:0000256" key="1">
    <source>
        <dbReference type="SAM" id="MobiDB-lite"/>
    </source>
</evidence>
<dbReference type="Pfam" id="PF06974">
    <property type="entry name" value="WS_DGAT_C"/>
    <property type="match status" value="1"/>
</dbReference>
<name>A0A9P0TP18_PIEBR</name>
<accession>A0A9P0TP18</accession>
<dbReference type="PANTHER" id="PTHR31650:SF23">
    <property type="entry name" value="GH11223P"/>
    <property type="match status" value="1"/>
</dbReference>
<keyword evidence="5" id="KW-1185">Reference proteome</keyword>
<dbReference type="GO" id="GO:0019432">
    <property type="term" value="P:triglyceride biosynthetic process"/>
    <property type="evidence" value="ECO:0007669"/>
    <property type="project" value="TreeGrafter"/>
</dbReference>
<comment type="caution">
    <text evidence="4">The sequence shown here is derived from an EMBL/GenBank/DDBJ whole genome shotgun (WGS) entry which is preliminary data.</text>
</comment>
<evidence type="ECO:0000313" key="4">
    <source>
        <dbReference type="EMBL" id="CAH4035740.1"/>
    </source>
</evidence>
<feature type="region of interest" description="Disordered" evidence="1">
    <location>
        <begin position="742"/>
        <end position="800"/>
    </location>
</feature>
<feature type="compositionally biased region" description="Polar residues" evidence="1">
    <location>
        <begin position="777"/>
        <end position="791"/>
    </location>
</feature>
<feature type="domain" description="O-acyltransferase WSD1 C-terminal" evidence="3">
    <location>
        <begin position="592"/>
        <end position="698"/>
    </location>
</feature>
<sequence length="800" mass="90603">MWGHSYQFHSTLGLPYTTALAFNSAPNTRDFYYCENFRHAKNNMRREPQSLRSRLREEFYTYCAFWIAVSALPALALSYVAVRISNHLWLKLLSSRYPSVEFIKTATIRSLLDTNRNQGIINVLLCIKGTLKAEDIKRELTQHVVDRRNQNGHLVFPRLRQLLVSYWGNYAWDGNVPFRPENHVFVANAVYRGRPVSDANIQDYISDVISKYFPSDHPPWQYIIIPCVSTETKYYILIRVHHLLLSGKKSLNIGDFLLMEQFPHRCLDRIELCHNSPLSKLFPTPSALPELWSKINESLSNIWNEFICEYDPVESPRALKTLPGAFHVAGLVFISTVSALREFSKKRMQHRETPAAMTAAKFILAIQRECKRRNLNVPKILISPLVTVDPRKWPRRMFETAFTTAKTTLTLPFKIRDEITAINELRTIGLVRQTDTFTWKYGDIAQLLVKATGETLRGMKEAYRAPWKLWTDTIGADDGKRHLLQTISLCGRKVASFSRPIPRADIDRAARALGVSSTDIALFAATESLRALFENAQSETPDSILVSARAACEDFLYTFAEGNGKNYKKSQTGGMVCLSIPVGATPRRIASVVDEACSRQVALAGAWAAQARCGALTRSVPSPFARLTLNALSRRYAVSYAEINAPTDAQRRKTLWGQEVDGVVYWRPPQANISLSLTVIQYADTVRLTVMADARLTPLHTVPSTRWPTVIEQLVNKIDQQIARITGRPIEVALSQRVQDTVENVREPMSEDDSETSRLAETTQTQPESIERDESQGTDTSQVLIPPTINTLRRHSFTNK</sequence>
<keyword evidence="2" id="KW-0472">Membrane</keyword>
<dbReference type="Proteomes" id="UP001152562">
    <property type="component" value="Unassembled WGS sequence"/>
</dbReference>
<keyword evidence="2" id="KW-0812">Transmembrane</keyword>